<dbReference type="Proteomes" id="UP000054485">
    <property type="component" value="Unassembled WGS sequence"/>
</dbReference>
<dbReference type="EMBL" id="KN835621">
    <property type="protein sequence ID" value="KIK35464.1"/>
    <property type="molecule type" value="Genomic_DNA"/>
</dbReference>
<proteinExistence type="predicted"/>
<sequence>MSTAAPPIPPSIAKPSEYTLKSSSATVSSRVVSDRFQGFHCCWVDLEFIEELVQWGGVAF</sequence>
<dbReference type="InParanoid" id="A0A0D0ABP3"/>
<evidence type="ECO:0000313" key="2">
    <source>
        <dbReference type="Proteomes" id="UP000054485"/>
    </source>
</evidence>
<accession>A0A0D0ABP3</accession>
<dbReference type="HOGENOM" id="CLU_2943379_0_0_1"/>
<name>A0A0D0ABP3_9AGAM</name>
<reference evidence="2" key="2">
    <citation type="submission" date="2015-01" db="EMBL/GenBank/DDBJ databases">
        <title>Evolutionary Origins and Diversification of the Mycorrhizal Mutualists.</title>
        <authorList>
            <consortium name="DOE Joint Genome Institute"/>
            <consortium name="Mycorrhizal Genomics Consortium"/>
            <person name="Kohler A."/>
            <person name="Kuo A."/>
            <person name="Nagy L.G."/>
            <person name="Floudas D."/>
            <person name="Copeland A."/>
            <person name="Barry K.W."/>
            <person name="Cichocki N."/>
            <person name="Veneault-Fourrey C."/>
            <person name="LaButti K."/>
            <person name="Lindquist E.A."/>
            <person name="Lipzen A."/>
            <person name="Lundell T."/>
            <person name="Morin E."/>
            <person name="Murat C."/>
            <person name="Riley R."/>
            <person name="Ohm R."/>
            <person name="Sun H."/>
            <person name="Tunlid A."/>
            <person name="Henrissat B."/>
            <person name="Grigoriev I.V."/>
            <person name="Hibbett D.S."/>
            <person name="Martin F."/>
        </authorList>
    </citation>
    <scope>NUCLEOTIDE SEQUENCE [LARGE SCALE GENOMIC DNA]</scope>
    <source>
        <strain evidence="2">UH-Slu-Lm8-n1</strain>
    </source>
</reference>
<organism evidence="1 2">
    <name type="scientific">Suillus luteus UH-Slu-Lm8-n1</name>
    <dbReference type="NCBI Taxonomy" id="930992"/>
    <lineage>
        <taxon>Eukaryota</taxon>
        <taxon>Fungi</taxon>
        <taxon>Dikarya</taxon>
        <taxon>Basidiomycota</taxon>
        <taxon>Agaricomycotina</taxon>
        <taxon>Agaricomycetes</taxon>
        <taxon>Agaricomycetidae</taxon>
        <taxon>Boletales</taxon>
        <taxon>Suillineae</taxon>
        <taxon>Suillaceae</taxon>
        <taxon>Suillus</taxon>
    </lineage>
</organism>
<evidence type="ECO:0000313" key="1">
    <source>
        <dbReference type="EMBL" id="KIK35464.1"/>
    </source>
</evidence>
<reference evidence="1 2" key="1">
    <citation type="submission" date="2014-04" db="EMBL/GenBank/DDBJ databases">
        <authorList>
            <consortium name="DOE Joint Genome Institute"/>
            <person name="Kuo A."/>
            <person name="Ruytinx J."/>
            <person name="Rineau F."/>
            <person name="Colpaert J."/>
            <person name="Kohler A."/>
            <person name="Nagy L.G."/>
            <person name="Floudas D."/>
            <person name="Copeland A."/>
            <person name="Barry K.W."/>
            <person name="Cichocki N."/>
            <person name="Veneault-Fourrey C."/>
            <person name="LaButti K."/>
            <person name="Lindquist E.A."/>
            <person name="Lipzen A."/>
            <person name="Lundell T."/>
            <person name="Morin E."/>
            <person name="Murat C."/>
            <person name="Sun H."/>
            <person name="Tunlid A."/>
            <person name="Henrissat B."/>
            <person name="Grigoriev I.V."/>
            <person name="Hibbett D.S."/>
            <person name="Martin F."/>
            <person name="Nordberg H.P."/>
            <person name="Cantor M.N."/>
            <person name="Hua S.X."/>
        </authorList>
    </citation>
    <scope>NUCLEOTIDE SEQUENCE [LARGE SCALE GENOMIC DNA]</scope>
    <source>
        <strain evidence="1 2">UH-Slu-Lm8-n1</strain>
    </source>
</reference>
<gene>
    <name evidence="1" type="ORF">CY34DRAFT_17002</name>
</gene>
<keyword evidence="2" id="KW-1185">Reference proteome</keyword>
<protein>
    <submittedName>
        <fullName evidence="1">Uncharacterized protein</fullName>
    </submittedName>
</protein>
<dbReference type="AlphaFoldDB" id="A0A0D0ABP3"/>